<gene>
    <name evidence="7" type="ORF">JJQ90_04865</name>
</gene>
<evidence type="ECO:0000256" key="3">
    <source>
        <dbReference type="ARBA" id="ARBA00022679"/>
    </source>
</evidence>
<evidence type="ECO:0000256" key="1">
    <source>
        <dbReference type="ARBA" id="ARBA00001933"/>
    </source>
</evidence>
<dbReference type="EMBL" id="JAERQM010000001">
    <property type="protein sequence ID" value="MBU8543023.1"/>
    <property type="molecule type" value="Genomic_DNA"/>
</dbReference>
<comment type="catalytic activity">
    <reaction evidence="5">
        <text>L-aspartate + 2-oxoglutarate = oxaloacetate + L-glutamate</text>
        <dbReference type="Rhea" id="RHEA:21824"/>
        <dbReference type="ChEBI" id="CHEBI:16452"/>
        <dbReference type="ChEBI" id="CHEBI:16810"/>
        <dbReference type="ChEBI" id="CHEBI:29985"/>
        <dbReference type="ChEBI" id="CHEBI:29991"/>
        <dbReference type="EC" id="2.6.1.1"/>
    </reaction>
</comment>
<evidence type="ECO:0000313" key="7">
    <source>
        <dbReference type="EMBL" id="MBU8543023.1"/>
    </source>
</evidence>
<protein>
    <submittedName>
        <fullName evidence="7">Aminotransferase</fullName>
    </submittedName>
</protein>
<accession>A0ABS6H5J5</accession>
<evidence type="ECO:0000256" key="2">
    <source>
        <dbReference type="ARBA" id="ARBA00022576"/>
    </source>
</evidence>
<dbReference type="PANTHER" id="PTHR46383:SF1">
    <property type="entry name" value="ASPARTATE AMINOTRANSFERASE"/>
    <property type="match status" value="1"/>
</dbReference>
<proteinExistence type="predicted"/>
<evidence type="ECO:0000256" key="5">
    <source>
        <dbReference type="ARBA" id="ARBA00049185"/>
    </source>
</evidence>
<evidence type="ECO:0000259" key="6">
    <source>
        <dbReference type="Pfam" id="PF00155"/>
    </source>
</evidence>
<dbReference type="NCBIfam" id="NF005732">
    <property type="entry name" value="PRK07550.1"/>
    <property type="match status" value="1"/>
</dbReference>
<dbReference type="InterPro" id="IPR050596">
    <property type="entry name" value="AspAT/PAT-like"/>
</dbReference>
<dbReference type="RefSeq" id="WP_216873319.1">
    <property type="nucleotide sequence ID" value="NZ_JAERQM010000001.1"/>
</dbReference>
<reference evidence="7 8" key="1">
    <citation type="submission" date="2021-01" db="EMBL/GenBank/DDBJ databases">
        <title>Roseomonas sp. nov, a bacterium isolated from an oil production mixture in Yumen Oilfield.</title>
        <authorList>
            <person name="Wu D."/>
        </authorList>
    </citation>
    <scope>NUCLEOTIDE SEQUENCE [LARGE SCALE GENOMIC DNA]</scope>
    <source>
        <strain evidence="7 8">ROY-5-3</strain>
    </source>
</reference>
<dbReference type="PANTHER" id="PTHR46383">
    <property type="entry name" value="ASPARTATE AMINOTRANSFERASE"/>
    <property type="match status" value="1"/>
</dbReference>
<comment type="cofactor">
    <cofactor evidence="1">
        <name>pyridoxal 5'-phosphate</name>
        <dbReference type="ChEBI" id="CHEBI:597326"/>
    </cofactor>
</comment>
<evidence type="ECO:0000313" key="8">
    <source>
        <dbReference type="Proteomes" id="UP000689967"/>
    </source>
</evidence>
<sequence>MILSDRVLETAAPPIPAARAWAARYAGAAGAALDLTQAVPGYPPPPELLARLAQAAGSIACSGYGAIDGDAGLRAALAEDISGFYGAPMAPEHVAITAGCNLAFAMTMAALAAPGEAVMLPAPWYFNHQMALTLRGVRAVPLPARAEAGFVPDPAEAAVLMDATPVRALVLVTPNNPTGAVYPPEVIHQFARLCRDRGVWLVLDETYRDFLTAAQSPPHGLFAEPGWGDRLVHLYSFSKAYCVPGHRLGAVAGGPAFLAQLAKLLDTWQICPARPAQAALAWAVPALRDWRAGNRALMAERAALFRAGVSQVPGWRLDAIGTYFAYLRLPEGAPSAEAAAEVLAAEQGLMTLPGSFFGPGQDRHLRMAFANAGAEVLAEVPGRMRAAAEAWG</sequence>
<keyword evidence="4" id="KW-0663">Pyridoxal phosphate</keyword>
<dbReference type="Proteomes" id="UP000689967">
    <property type="component" value="Unassembled WGS sequence"/>
</dbReference>
<dbReference type="InterPro" id="IPR004839">
    <property type="entry name" value="Aminotransferase_I/II_large"/>
</dbReference>
<dbReference type="CDD" id="cd00609">
    <property type="entry name" value="AAT_like"/>
    <property type="match status" value="1"/>
</dbReference>
<keyword evidence="3" id="KW-0808">Transferase</keyword>
<keyword evidence="8" id="KW-1185">Reference proteome</keyword>
<keyword evidence="2 7" id="KW-0032">Aminotransferase</keyword>
<evidence type="ECO:0000256" key="4">
    <source>
        <dbReference type="ARBA" id="ARBA00022898"/>
    </source>
</evidence>
<comment type="caution">
    <text evidence="7">The sequence shown here is derived from an EMBL/GenBank/DDBJ whole genome shotgun (WGS) entry which is preliminary data.</text>
</comment>
<name>A0ABS6H5J5_9PROT</name>
<dbReference type="Pfam" id="PF00155">
    <property type="entry name" value="Aminotran_1_2"/>
    <property type="match status" value="1"/>
</dbReference>
<dbReference type="GO" id="GO:0008483">
    <property type="term" value="F:transaminase activity"/>
    <property type="evidence" value="ECO:0007669"/>
    <property type="project" value="UniProtKB-KW"/>
</dbReference>
<feature type="domain" description="Aminotransferase class I/classII large" evidence="6">
    <location>
        <begin position="34"/>
        <end position="379"/>
    </location>
</feature>
<organism evidence="7 8">
    <name type="scientific">Falsiroseomonas oleicola</name>
    <dbReference type="NCBI Taxonomy" id="2801474"/>
    <lineage>
        <taxon>Bacteria</taxon>
        <taxon>Pseudomonadati</taxon>
        <taxon>Pseudomonadota</taxon>
        <taxon>Alphaproteobacteria</taxon>
        <taxon>Acetobacterales</taxon>
        <taxon>Roseomonadaceae</taxon>
        <taxon>Falsiroseomonas</taxon>
    </lineage>
</organism>